<feature type="domain" description="DNA-directed RNA polymerase I subunit RPA2" evidence="16">
    <location>
        <begin position="569"/>
        <end position="625"/>
    </location>
</feature>
<dbReference type="Gene3D" id="2.40.50.150">
    <property type="match status" value="1"/>
</dbReference>
<dbReference type="PROSITE" id="PS01166">
    <property type="entry name" value="RNA_POL_BETA"/>
    <property type="match status" value="1"/>
</dbReference>
<dbReference type="Pfam" id="PF04565">
    <property type="entry name" value="RNA_pol_Rpb2_3"/>
    <property type="match status" value="1"/>
</dbReference>
<comment type="subcellular location">
    <subcellularLocation>
        <location evidence="1">Nucleus</location>
    </subcellularLocation>
</comment>
<comment type="function">
    <text evidence="10">DNA-dependent RNA polymerase catalyzes the transcription of DNA into RNA using the four ribonucleoside triphosphates as substrates.</text>
</comment>
<evidence type="ECO:0000259" key="16">
    <source>
        <dbReference type="Pfam" id="PF06883"/>
    </source>
</evidence>
<dbReference type="FunFam" id="3.90.1100.10:FF:000008">
    <property type="entry name" value="DNA-directed RNA polymerase subunit beta"/>
    <property type="match status" value="1"/>
</dbReference>
<evidence type="ECO:0000259" key="11">
    <source>
        <dbReference type="Pfam" id="PF00562"/>
    </source>
</evidence>
<comment type="caution">
    <text evidence="17">The sequence shown here is derived from an EMBL/GenBank/DDBJ whole genome shotgun (WGS) entry which is preliminary data.</text>
</comment>
<dbReference type="GO" id="GO:0006351">
    <property type="term" value="P:DNA-templated transcription"/>
    <property type="evidence" value="ECO:0007669"/>
    <property type="project" value="InterPro"/>
</dbReference>
<dbReference type="AlphaFoldDB" id="A0AAN9A584"/>
<organism evidence="17 18">
    <name type="scientific">Halocaridina rubra</name>
    <name type="common">Hawaiian red shrimp</name>
    <dbReference type="NCBI Taxonomy" id="373956"/>
    <lineage>
        <taxon>Eukaryota</taxon>
        <taxon>Metazoa</taxon>
        <taxon>Ecdysozoa</taxon>
        <taxon>Arthropoda</taxon>
        <taxon>Crustacea</taxon>
        <taxon>Multicrustacea</taxon>
        <taxon>Malacostraca</taxon>
        <taxon>Eumalacostraca</taxon>
        <taxon>Eucarida</taxon>
        <taxon>Decapoda</taxon>
        <taxon>Pleocyemata</taxon>
        <taxon>Caridea</taxon>
        <taxon>Atyoidea</taxon>
        <taxon>Atyidae</taxon>
        <taxon>Halocaridina</taxon>
    </lineage>
</organism>
<feature type="domain" description="RNA polymerase Rpb2" evidence="13">
    <location>
        <begin position="187"/>
        <end position="376"/>
    </location>
</feature>
<sequence length="1156" mass="130999">MGTKSNSVELSLRHLSNKKFGKIPESPNVAVTELAAPHVESFNFMLGEGLDALLADFNAVEFSLKTTGNPDVRFSLIIRDITIGKPQIPAQVDALDKKVYPKECIERGCSYVAPLTVSLECIYNGHELMPITQNLGDIPLIVKSKNCHLHGLSPKELVKHGELVNETGGYFIINGGSRILRMLTANRRNYPICMNRESWKKRLDHVTEKGVLIRCIAADQTHSMNVLHYLSTGEAKFQFILKQQAFFVPLIMVLKALVNFTDHQIYLYLLRGRESDKYFREKIKGMMRNLQEEGLYNQQMCRNYIGRSFRHKLSDVFPDWFTDEELCYHLLKRCVLVHAETDTQKFESLCFMARKLYAFIANEVQEESPDVVSLQEVTLGGHLYLQYLKELLTDYLISIKMNILQASRKHGPEWLFSDKDLKKFSSSARKIGNTLVNFIATGSLKSKTGCGLMQVTGLTVVLEHLNRVRDLAHLRSIHRGSYFMSLKTIEPRRLTGEAWGFICPVHTPDGAPCGLLNHLAQDCIVVNEVYHDSKKFLQILARLGMTANSCPPLVPYEECLEVMLDGLLVGYIQISEVDDFAEKLRHLKIQGAIFKYTEIVLIKKNKYGGQYPGLFLVTTVARMMRPVINLALNAVEYIGTLEQIYLNIAVTPEDLEEGVHTHIERNKTTIFSNVGKLVPFSDCNPNPRNMYQCQMMKQTMGLPFHNWMSQTASKIYRLQYPQVPLVRNSHYDDMNNEDFCMGFNAVVAICSYTGYDMEDAMVLNKCAMERGLAHGQIYKSEFIDLTLNKPVTSTGPISFFRRNPTMTNLNNYLDPYGLPYPGTKLTNGDPYYCVYNIQTQEYRLLKYKGEDCVVDKYTIMGPSTVKQDFQRVNITIRIARNPIIGDKFASRSGQKGIMSRLYPTEDLPFSERGIIPDIIFNPHGIPSRMTAGKLIELLAGKAAAEFGTSFNSMPFQFSDEDPAVDYFGKILEKGGFNYYGEDTLYSGTDGRMMEVKIFEGLIYYQRLRHMTADKWQVRQTGAVDMITRQPVKGRKKGGAIRFGEMERDCLISHGSSYTLQDRLLNCSDTYKEWVCEECNESLSPIVKLPEGSHHIRTKPVCSLCGPTATLRQVTMPYAFKYLVAELASIGISTKFGLQTAEKSSTSRPKVLANGDV</sequence>
<keyword evidence="7" id="KW-0539">Nucleus</keyword>
<evidence type="ECO:0000256" key="1">
    <source>
        <dbReference type="ARBA" id="ARBA00004123"/>
    </source>
</evidence>
<dbReference type="InterPro" id="IPR007642">
    <property type="entry name" value="RNA_pol_Rpb2_2"/>
</dbReference>
<dbReference type="Pfam" id="PF04561">
    <property type="entry name" value="RNA_pol_Rpb2_2"/>
    <property type="match status" value="1"/>
</dbReference>
<dbReference type="EC" id="2.7.7.6" evidence="10"/>
<dbReference type="InterPro" id="IPR007644">
    <property type="entry name" value="RNA_pol_bsu_protrusion"/>
</dbReference>
<dbReference type="GO" id="GO:0003677">
    <property type="term" value="F:DNA binding"/>
    <property type="evidence" value="ECO:0007669"/>
    <property type="project" value="InterPro"/>
</dbReference>
<dbReference type="Gene3D" id="2.40.270.10">
    <property type="entry name" value="DNA-directed RNA polymerase, subunit 2, domain 6"/>
    <property type="match status" value="1"/>
</dbReference>
<dbReference type="GO" id="GO:0032549">
    <property type="term" value="F:ribonucleoside binding"/>
    <property type="evidence" value="ECO:0007669"/>
    <property type="project" value="InterPro"/>
</dbReference>
<dbReference type="InterPro" id="IPR007120">
    <property type="entry name" value="DNA-dir_RNAP_su2_dom"/>
</dbReference>
<evidence type="ECO:0000256" key="5">
    <source>
        <dbReference type="ARBA" id="ARBA00022695"/>
    </source>
</evidence>
<evidence type="ECO:0000256" key="6">
    <source>
        <dbReference type="ARBA" id="ARBA00023163"/>
    </source>
</evidence>
<dbReference type="GO" id="GO:0003899">
    <property type="term" value="F:DNA-directed RNA polymerase activity"/>
    <property type="evidence" value="ECO:0007669"/>
    <property type="project" value="UniProtKB-EC"/>
</dbReference>
<dbReference type="Gene3D" id="3.90.1100.10">
    <property type="match status" value="2"/>
</dbReference>
<reference evidence="17 18" key="1">
    <citation type="submission" date="2023-11" db="EMBL/GenBank/DDBJ databases">
        <title>Halocaridina rubra genome assembly.</title>
        <authorList>
            <person name="Smith C."/>
        </authorList>
    </citation>
    <scope>NUCLEOTIDE SEQUENCE [LARGE SCALE GENOMIC DNA]</scope>
    <source>
        <strain evidence="17">EP-1</strain>
        <tissue evidence="17">Whole</tissue>
    </source>
</reference>
<dbReference type="Proteomes" id="UP001381693">
    <property type="component" value="Unassembled WGS sequence"/>
</dbReference>
<evidence type="ECO:0000256" key="2">
    <source>
        <dbReference type="ARBA" id="ARBA00006835"/>
    </source>
</evidence>
<keyword evidence="5 10" id="KW-0548">Nucleotidyltransferase</keyword>
<dbReference type="EMBL" id="JAXCGZ010015559">
    <property type="protein sequence ID" value="KAK7070087.1"/>
    <property type="molecule type" value="Genomic_DNA"/>
</dbReference>
<dbReference type="InterPro" id="IPR037033">
    <property type="entry name" value="DNA-dir_RNAP_su2_hyb_sf"/>
</dbReference>
<keyword evidence="6 10" id="KW-0804">Transcription</keyword>
<dbReference type="InterPro" id="IPR037034">
    <property type="entry name" value="RNA_pol_Rpb2_2_sf"/>
</dbReference>
<dbReference type="InterPro" id="IPR007641">
    <property type="entry name" value="RNA_pol_Rpb2_7"/>
</dbReference>
<evidence type="ECO:0000256" key="9">
    <source>
        <dbReference type="RuleBase" id="RU000434"/>
    </source>
</evidence>
<dbReference type="InterPro" id="IPR007121">
    <property type="entry name" value="RNA_pol_bsu_CS"/>
</dbReference>
<evidence type="ECO:0000256" key="4">
    <source>
        <dbReference type="ARBA" id="ARBA00022679"/>
    </source>
</evidence>
<dbReference type="CDD" id="cd00653">
    <property type="entry name" value="RNA_pol_B_RPB2"/>
    <property type="match status" value="1"/>
</dbReference>
<evidence type="ECO:0000313" key="18">
    <source>
        <dbReference type="Proteomes" id="UP001381693"/>
    </source>
</evidence>
<protein>
    <recommendedName>
        <fullName evidence="10">DNA-directed RNA polymerase subunit beta</fullName>
        <ecNumber evidence="10">2.7.7.6</ecNumber>
    </recommendedName>
</protein>
<dbReference type="InterPro" id="IPR014724">
    <property type="entry name" value="RNA_pol_RPB2_OB-fold"/>
</dbReference>
<dbReference type="InterPro" id="IPR015712">
    <property type="entry name" value="DNA-dir_RNA_pol_su2"/>
</dbReference>
<dbReference type="PANTHER" id="PTHR20856">
    <property type="entry name" value="DNA-DIRECTED RNA POLYMERASE I SUBUNIT 2"/>
    <property type="match status" value="1"/>
</dbReference>
<evidence type="ECO:0000259" key="13">
    <source>
        <dbReference type="Pfam" id="PF04561"/>
    </source>
</evidence>
<evidence type="ECO:0000259" key="12">
    <source>
        <dbReference type="Pfam" id="PF04560"/>
    </source>
</evidence>
<evidence type="ECO:0000256" key="8">
    <source>
        <dbReference type="ARBA" id="ARBA00047768"/>
    </source>
</evidence>
<evidence type="ECO:0000256" key="3">
    <source>
        <dbReference type="ARBA" id="ARBA00022478"/>
    </source>
</evidence>
<evidence type="ECO:0000313" key="17">
    <source>
        <dbReference type="EMBL" id="KAK7070087.1"/>
    </source>
</evidence>
<evidence type="ECO:0000259" key="14">
    <source>
        <dbReference type="Pfam" id="PF04563"/>
    </source>
</evidence>
<keyword evidence="4 10" id="KW-0808">Transferase</keyword>
<gene>
    <name evidence="17" type="primary">POLR1B</name>
    <name evidence="17" type="ORF">SK128_013155</name>
</gene>
<keyword evidence="18" id="KW-1185">Reference proteome</keyword>
<evidence type="ECO:0000256" key="10">
    <source>
        <dbReference type="RuleBase" id="RU363031"/>
    </source>
</evidence>
<dbReference type="SUPFAM" id="SSF64484">
    <property type="entry name" value="beta and beta-prime subunits of DNA dependent RNA-polymerase"/>
    <property type="match status" value="1"/>
</dbReference>
<dbReference type="Gene3D" id="3.90.1800.10">
    <property type="entry name" value="RNA polymerase alpha subunit dimerisation domain"/>
    <property type="match status" value="1"/>
</dbReference>
<feature type="domain" description="RNA polymerase beta subunit protrusion" evidence="14">
    <location>
        <begin position="34"/>
        <end position="403"/>
    </location>
</feature>
<dbReference type="Pfam" id="PF00562">
    <property type="entry name" value="RNA_pol_Rpb2_6"/>
    <property type="match status" value="1"/>
</dbReference>
<keyword evidence="3 10" id="KW-0240">DNA-directed RNA polymerase</keyword>
<feature type="domain" description="RNA polymerase Rpb2" evidence="12">
    <location>
        <begin position="1038"/>
        <end position="1135"/>
    </location>
</feature>
<feature type="domain" description="DNA-directed RNA polymerase subunit 2 hybrid-binding" evidence="11">
    <location>
        <begin position="675"/>
        <end position="1036"/>
    </location>
</feature>
<evidence type="ECO:0000256" key="7">
    <source>
        <dbReference type="ARBA" id="ARBA00023242"/>
    </source>
</evidence>
<dbReference type="InterPro" id="IPR009674">
    <property type="entry name" value="Rpa2_dom_4"/>
</dbReference>
<dbReference type="Pfam" id="PF04560">
    <property type="entry name" value="RNA_pol_Rpb2_7"/>
    <property type="match status" value="1"/>
</dbReference>
<proteinExistence type="inferred from homology"/>
<evidence type="ECO:0000259" key="15">
    <source>
        <dbReference type="Pfam" id="PF04565"/>
    </source>
</evidence>
<dbReference type="InterPro" id="IPR007645">
    <property type="entry name" value="RNA_pol_Rpb2_3"/>
</dbReference>
<name>A0AAN9A584_HALRR</name>
<dbReference type="GO" id="GO:0000428">
    <property type="term" value="C:DNA-directed RNA polymerase complex"/>
    <property type="evidence" value="ECO:0007669"/>
    <property type="project" value="UniProtKB-KW"/>
</dbReference>
<dbReference type="Gene3D" id="3.90.1110.10">
    <property type="entry name" value="RNA polymerase Rpb2, domain 2"/>
    <property type="match status" value="1"/>
</dbReference>
<accession>A0AAN9A584</accession>
<comment type="similarity">
    <text evidence="2 9">Belongs to the RNA polymerase beta chain family.</text>
</comment>
<dbReference type="GO" id="GO:0005634">
    <property type="term" value="C:nucleus"/>
    <property type="evidence" value="ECO:0007669"/>
    <property type="project" value="UniProtKB-SubCell"/>
</dbReference>
<feature type="domain" description="RNA polymerase Rpb2" evidence="15">
    <location>
        <begin position="460"/>
        <end position="524"/>
    </location>
</feature>
<dbReference type="Pfam" id="PF06883">
    <property type="entry name" value="RNA_pol_Rpa2_4"/>
    <property type="match status" value="1"/>
</dbReference>
<dbReference type="Pfam" id="PF04563">
    <property type="entry name" value="RNA_pol_Rpb2_1"/>
    <property type="match status" value="1"/>
</dbReference>
<comment type="catalytic activity">
    <reaction evidence="8">
        <text>RNA(n) + a ribonucleoside 5'-triphosphate = RNA(n+1) + diphosphate</text>
        <dbReference type="Rhea" id="RHEA:21248"/>
        <dbReference type="Rhea" id="RHEA-COMP:14527"/>
        <dbReference type="Rhea" id="RHEA-COMP:17342"/>
        <dbReference type="ChEBI" id="CHEBI:33019"/>
        <dbReference type="ChEBI" id="CHEBI:61557"/>
        <dbReference type="ChEBI" id="CHEBI:140395"/>
        <dbReference type="EC" id="2.7.7.6"/>
    </reaction>
    <physiologicalReaction direction="left-to-right" evidence="8">
        <dbReference type="Rhea" id="RHEA:21249"/>
    </physiologicalReaction>
</comment>